<dbReference type="EMBL" id="JAGKQM010000006">
    <property type="protein sequence ID" value="KAH0922776.1"/>
    <property type="molecule type" value="Genomic_DNA"/>
</dbReference>
<proteinExistence type="predicted"/>
<keyword evidence="3" id="KW-1185">Reference proteome</keyword>
<feature type="domain" description="DUF7795" evidence="1">
    <location>
        <begin position="20"/>
        <end position="141"/>
    </location>
</feature>
<dbReference type="Proteomes" id="UP000824890">
    <property type="component" value="Unassembled WGS sequence"/>
</dbReference>
<dbReference type="PANTHER" id="PTHR35305:SF2">
    <property type="entry name" value="FAD-BINDING PROTEIN"/>
    <property type="match status" value="1"/>
</dbReference>
<name>A0ABQ8D2V3_BRANA</name>
<dbReference type="Pfam" id="PF25071">
    <property type="entry name" value="DUF7795"/>
    <property type="match status" value="3"/>
</dbReference>
<evidence type="ECO:0000313" key="2">
    <source>
        <dbReference type="EMBL" id="KAH0922776.1"/>
    </source>
</evidence>
<gene>
    <name evidence="2" type="ORF">HID58_022794</name>
</gene>
<feature type="domain" description="DUF7795" evidence="1">
    <location>
        <begin position="306"/>
        <end position="367"/>
    </location>
</feature>
<protein>
    <recommendedName>
        <fullName evidence="1">DUF7795 domain-containing protein</fullName>
    </recommendedName>
</protein>
<evidence type="ECO:0000259" key="1">
    <source>
        <dbReference type="Pfam" id="PF25071"/>
    </source>
</evidence>
<sequence>MRCVYMCLLEFKTREMEVRSELKQNIYEIFKDFMTGITKLEELDNATNIFLLRFQQGLCLLKRSPILTSSKLIENILKNNETRRLKSYVEAGCINIDDAARSTRALHTSLSGLSDHLIKAQSLLSDLERLTDDAALAIETATKLSTQLDEESSDDLRQVTSEENETVPFAQEPEVTEYATIIAVVYSMVKQNYVMQEKIVRSLSLKTSFDELDTYTDVVIASVCRRRDYEQSMEMITKLEELDNATNIFLLRFQQGLCLLKRSPILTSSKLIENILKNNETRRLKSYVEAGCINIDDAARSTRTCLLKRSPILTSSKLIENILKNNETRRLKSYVEAGCINIDDAARSTRASQSLLSDLERLTDDAALAIETATKLSTQLDEESSDDLRQVTSEENETVPFAQEPEVTEYATIIAVVYSMVKQNYVMQEKIVRSLSLKTSFDELDTYTLMW</sequence>
<comment type="caution">
    <text evidence="2">The sequence shown here is derived from an EMBL/GenBank/DDBJ whole genome shotgun (WGS) entry which is preliminary data.</text>
</comment>
<accession>A0ABQ8D2V3</accession>
<dbReference type="InterPro" id="IPR056697">
    <property type="entry name" value="DUF7795"/>
</dbReference>
<organism evidence="2 3">
    <name type="scientific">Brassica napus</name>
    <name type="common">Rape</name>
    <dbReference type="NCBI Taxonomy" id="3708"/>
    <lineage>
        <taxon>Eukaryota</taxon>
        <taxon>Viridiplantae</taxon>
        <taxon>Streptophyta</taxon>
        <taxon>Embryophyta</taxon>
        <taxon>Tracheophyta</taxon>
        <taxon>Spermatophyta</taxon>
        <taxon>Magnoliopsida</taxon>
        <taxon>eudicotyledons</taxon>
        <taxon>Gunneridae</taxon>
        <taxon>Pentapetalae</taxon>
        <taxon>rosids</taxon>
        <taxon>malvids</taxon>
        <taxon>Brassicales</taxon>
        <taxon>Brassicaceae</taxon>
        <taxon>Brassiceae</taxon>
        <taxon>Brassica</taxon>
    </lineage>
</organism>
<evidence type="ECO:0000313" key="3">
    <source>
        <dbReference type="Proteomes" id="UP000824890"/>
    </source>
</evidence>
<feature type="domain" description="DUF7795" evidence="1">
    <location>
        <begin position="229"/>
        <end position="302"/>
    </location>
</feature>
<dbReference type="PANTHER" id="PTHR35305">
    <property type="entry name" value="FAD-BINDING PROTEIN"/>
    <property type="match status" value="1"/>
</dbReference>
<reference evidence="2 3" key="1">
    <citation type="submission" date="2021-05" db="EMBL/GenBank/DDBJ databases">
        <title>Genome Assembly of Synthetic Allotetraploid Brassica napus Reveals Homoeologous Exchanges between Subgenomes.</title>
        <authorList>
            <person name="Davis J.T."/>
        </authorList>
    </citation>
    <scope>NUCLEOTIDE SEQUENCE [LARGE SCALE GENOMIC DNA]</scope>
    <source>
        <strain evidence="3">cv. Da-Ae</strain>
        <tissue evidence="2">Seedling</tissue>
    </source>
</reference>